<dbReference type="Proteomes" id="UP000735302">
    <property type="component" value="Unassembled WGS sequence"/>
</dbReference>
<name>A0AAV3X5G3_9GAST</name>
<evidence type="ECO:0000313" key="1">
    <source>
        <dbReference type="EMBL" id="GFN75320.1"/>
    </source>
</evidence>
<comment type="caution">
    <text evidence="1">The sequence shown here is derived from an EMBL/GenBank/DDBJ whole genome shotgun (WGS) entry which is preliminary data.</text>
</comment>
<protein>
    <submittedName>
        <fullName evidence="1">Uncharacterized protein</fullName>
    </submittedName>
</protein>
<sequence length="96" mass="11286">MMPQRWLFRDVYPDTRRSSSHPYTEQDCPIIITPDVATLNQAALYILTLGLPTIFLQTFPQPTPTLYQYLVVNYHDNFVDSQTEACANHLKVYWKY</sequence>
<proteinExistence type="predicted"/>
<evidence type="ECO:0000313" key="2">
    <source>
        <dbReference type="Proteomes" id="UP000735302"/>
    </source>
</evidence>
<organism evidence="1 2">
    <name type="scientific">Plakobranchus ocellatus</name>
    <dbReference type="NCBI Taxonomy" id="259542"/>
    <lineage>
        <taxon>Eukaryota</taxon>
        <taxon>Metazoa</taxon>
        <taxon>Spiralia</taxon>
        <taxon>Lophotrochozoa</taxon>
        <taxon>Mollusca</taxon>
        <taxon>Gastropoda</taxon>
        <taxon>Heterobranchia</taxon>
        <taxon>Euthyneura</taxon>
        <taxon>Panpulmonata</taxon>
        <taxon>Sacoglossa</taxon>
        <taxon>Placobranchoidea</taxon>
        <taxon>Plakobranchidae</taxon>
        <taxon>Plakobranchus</taxon>
    </lineage>
</organism>
<keyword evidence="2" id="KW-1185">Reference proteome</keyword>
<gene>
    <name evidence="1" type="ORF">PoB_000182600</name>
</gene>
<dbReference type="AlphaFoldDB" id="A0AAV3X5G3"/>
<accession>A0AAV3X5G3</accession>
<dbReference type="EMBL" id="BLXT01000264">
    <property type="protein sequence ID" value="GFN75320.1"/>
    <property type="molecule type" value="Genomic_DNA"/>
</dbReference>
<reference evidence="1 2" key="1">
    <citation type="journal article" date="2021" name="Elife">
        <title>Chloroplast acquisition without the gene transfer in kleptoplastic sea slugs, Plakobranchus ocellatus.</title>
        <authorList>
            <person name="Maeda T."/>
            <person name="Takahashi S."/>
            <person name="Yoshida T."/>
            <person name="Shimamura S."/>
            <person name="Takaki Y."/>
            <person name="Nagai Y."/>
            <person name="Toyoda A."/>
            <person name="Suzuki Y."/>
            <person name="Arimoto A."/>
            <person name="Ishii H."/>
            <person name="Satoh N."/>
            <person name="Nishiyama T."/>
            <person name="Hasebe M."/>
            <person name="Maruyama T."/>
            <person name="Minagawa J."/>
            <person name="Obokata J."/>
            <person name="Shigenobu S."/>
        </authorList>
    </citation>
    <scope>NUCLEOTIDE SEQUENCE [LARGE SCALE GENOMIC DNA]</scope>
</reference>